<reference evidence="2 3" key="1">
    <citation type="journal article" date="2012" name="Genome Biol.">
        <title>Genome and low-iron response of an oceanic diatom adapted to chronic iron limitation.</title>
        <authorList>
            <person name="Lommer M."/>
            <person name="Specht M."/>
            <person name="Roy A.S."/>
            <person name="Kraemer L."/>
            <person name="Andreson R."/>
            <person name="Gutowska M.A."/>
            <person name="Wolf J."/>
            <person name="Bergner S.V."/>
            <person name="Schilhabel M.B."/>
            <person name="Klostermeier U.C."/>
            <person name="Beiko R.G."/>
            <person name="Rosenstiel P."/>
            <person name="Hippler M."/>
            <person name="Laroche J."/>
        </authorList>
    </citation>
    <scope>NUCLEOTIDE SEQUENCE [LARGE SCALE GENOMIC DNA]</scope>
    <source>
        <strain evidence="2 3">CCMP1005</strain>
    </source>
</reference>
<protein>
    <submittedName>
        <fullName evidence="2">Uncharacterized protein</fullName>
    </submittedName>
</protein>
<feature type="compositionally biased region" description="Low complexity" evidence="1">
    <location>
        <begin position="8"/>
        <end position="17"/>
    </location>
</feature>
<feature type="non-terminal residue" evidence="2">
    <location>
        <position position="1"/>
    </location>
</feature>
<organism evidence="2 3">
    <name type="scientific">Thalassiosira oceanica</name>
    <name type="common">Marine diatom</name>
    <dbReference type="NCBI Taxonomy" id="159749"/>
    <lineage>
        <taxon>Eukaryota</taxon>
        <taxon>Sar</taxon>
        <taxon>Stramenopiles</taxon>
        <taxon>Ochrophyta</taxon>
        <taxon>Bacillariophyta</taxon>
        <taxon>Coscinodiscophyceae</taxon>
        <taxon>Thalassiosirophycidae</taxon>
        <taxon>Thalassiosirales</taxon>
        <taxon>Thalassiosiraceae</taxon>
        <taxon>Thalassiosira</taxon>
    </lineage>
</organism>
<sequence length="148" mass="16736">PGQAVALPQDPQEEQGPPGHPKRKYLRKGELEDAEALASSTVPQLRGDEESFTLYHPDDDKFINELHTIIRRDIWEGFVVDDQDAPAGAADRPPTTAGLSCYVGTVGFRCRWCRDVDPAQRAEKSAVYPRELERIYHANIRFQRDHVP</sequence>
<evidence type="ECO:0000256" key="1">
    <source>
        <dbReference type="SAM" id="MobiDB-lite"/>
    </source>
</evidence>
<accession>K0S5P4</accession>
<evidence type="ECO:0000313" key="3">
    <source>
        <dbReference type="Proteomes" id="UP000266841"/>
    </source>
</evidence>
<dbReference type="EMBL" id="AGNL01032169">
    <property type="protein sequence ID" value="EJK56196.1"/>
    <property type="molecule type" value="Genomic_DNA"/>
</dbReference>
<name>K0S5P4_THAOC</name>
<gene>
    <name evidence="2" type="ORF">THAOC_23966</name>
</gene>
<dbReference type="Proteomes" id="UP000266841">
    <property type="component" value="Unassembled WGS sequence"/>
</dbReference>
<comment type="caution">
    <text evidence="2">The sequence shown here is derived from an EMBL/GenBank/DDBJ whole genome shotgun (WGS) entry which is preliminary data.</text>
</comment>
<dbReference type="AlphaFoldDB" id="K0S5P4"/>
<keyword evidence="3" id="KW-1185">Reference proteome</keyword>
<feature type="region of interest" description="Disordered" evidence="1">
    <location>
        <begin position="1"/>
        <end position="25"/>
    </location>
</feature>
<evidence type="ECO:0000313" key="2">
    <source>
        <dbReference type="EMBL" id="EJK56196.1"/>
    </source>
</evidence>
<proteinExistence type="predicted"/>